<dbReference type="CDD" id="cd02966">
    <property type="entry name" value="TlpA_like_family"/>
    <property type="match status" value="1"/>
</dbReference>
<dbReference type="RefSeq" id="WP_380917533.1">
    <property type="nucleotide sequence ID" value="NZ_JBHUPE010000001.1"/>
</dbReference>
<keyword evidence="2" id="KW-0201">Cytochrome c-type biogenesis</keyword>
<feature type="domain" description="Thioredoxin" evidence="5">
    <location>
        <begin position="340"/>
        <end position="485"/>
    </location>
</feature>
<dbReference type="Gene3D" id="3.40.30.10">
    <property type="entry name" value="Glutaredoxin"/>
    <property type="match status" value="1"/>
</dbReference>
<dbReference type="InterPro" id="IPR050553">
    <property type="entry name" value="Thioredoxin_ResA/DsbE_sf"/>
</dbReference>
<dbReference type="PROSITE" id="PS51352">
    <property type="entry name" value="THIOREDOXIN_2"/>
    <property type="match status" value="1"/>
</dbReference>
<evidence type="ECO:0000256" key="2">
    <source>
        <dbReference type="ARBA" id="ARBA00022748"/>
    </source>
</evidence>
<evidence type="ECO:0000256" key="1">
    <source>
        <dbReference type="ARBA" id="ARBA00004196"/>
    </source>
</evidence>
<comment type="caution">
    <text evidence="6">The sequence shown here is derived from an EMBL/GenBank/DDBJ whole genome shotgun (WGS) entry which is preliminary data.</text>
</comment>
<keyword evidence="4" id="KW-0676">Redox-active center</keyword>
<keyword evidence="3" id="KW-1015">Disulfide bond</keyword>
<keyword evidence="7" id="KW-1185">Reference proteome</keyword>
<sequence>MKNLFITLLAIFAVLFKSNGQTKLSGQLSNYKSDYKLTLRLSNATVKLDSTIGVSSDGKFAVDLQDVVQEPSFAILSLSDKDKSSLLFLNLYIAPDYSLKLTANIKDGDPDETKKSVVIDGKGKHLSQLYLTPLGKRDTINWLKKDIKTYVDYLNNVAWVNYDKRVDSLLKEDPSDPSIKEWRSIFKLNKEYSKLHDFIANYCYNNTIPSEKSQIYLKDLGFPDLWNQLNQDENLKSSAYRSFVEQIFLLEDEGLIKYPGAVYQKINATPLSRQLLVKELFTGKVRDYVLEYEIRVGILNTHQLAQVDSLQTFIPWITNGAFRDKLQKLVSRRKAIISEIKPGNKISKAIKLKNTITNDTLTLEDLKGKMVFLESWASWCGPCKEEIPHLKKLVEHYKDNPNIAFISVAAFDDKEKQVKNRLKIIKDQNMNWTQLEDIDNNFTAYFKIHGIPHNVILDKKGVIVDNDSIRPSNPGIIAYIDKLLSQK</sequence>
<dbReference type="InterPro" id="IPR036249">
    <property type="entry name" value="Thioredoxin-like_sf"/>
</dbReference>
<evidence type="ECO:0000256" key="3">
    <source>
        <dbReference type="ARBA" id="ARBA00023157"/>
    </source>
</evidence>
<protein>
    <submittedName>
        <fullName evidence="6">TlpA family protein disulfide reductase</fullName>
    </submittedName>
</protein>
<dbReference type="SUPFAM" id="SSF52833">
    <property type="entry name" value="Thioredoxin-like"/>
    <property type="match status" value="1"/>
</dbReference>
<dbReference type="PANTHER" id="PTHR42852">
    <property type="entry name" value="THIOL:DISULFIDE INTERCHANGE PROTEIN DSBE"/>
    <property type="match status" value="1"/>
</dbReference>
<dbReference type="InterPro" id="IPR000866">
    <property type="entry name" value="AhpC/TSA"/>
</dbReference>
<evidence type="ECO:0000313" key="7">
    <source>
        <dbReference type="Proteomes" id="UP001597509"/>
    </source>
</evidence>
<organism evidence="6 7">
    <name type="scientific">Sphingobacterium anhuiense</name>
    <dbReference type="NCBI Taxonomy" id="493780"/>
    <lineage>
        <taxon>Bacteria</taxon>
        <taxon>Pseudomonadati</taxon>
        <taxon>Bacteroidota</taxon>
        <taxon>Sphingobacteriia</taxon>
        <taxon>Sphingobacteriales</taxon>
        <taxon>Sphingobacteriaceae</taxon>
        <taxon>Sphingobacterium</taxon>
    </lineage>
</organism>
<dbReference type="InterPro" id="IPR013766">
    <property type="entry name" value="Thioredoxin_domain"/>
</dbReference>
<evidence type="ECO:0000313" key="6">
    <source>
        <dbReference type="EMBL" id="MFD2902513.1"/>
    </source>
</evidence>
<comment type="subcellular location">
    <subcellularLocation>
        <location evidence="1">Cell envelope</location>
    </subcellularLocation>
</comment>
<reference evidence="7" key="1">
    <citation type="journal article" date="2019" name="Int. J. Syst. Evol. Microbiol.">
        <title>The Global Catalogue of Microorganisms (GCM) 10K type strain sequencing project: providing services to taxonomists for standard genome sequencing and annotation.</title>
        <authorList>
            <consortium name="The Broad Institute Genomics Platform"/>
            <consortium name="The Broad Institute Genome Sequencing Center for Infectious Disease"/>
            <person name="Wu L."/>
            <person name="Ma J."/>
        </authorList>
    </citation>
    <scope>NUCLEOTIDE SEQUENCE [LARGE SCALE GENOMIC DNA]</scope>
    <source>
        <strain evidence="7">KCTC 22209</strain>
    </source>
</reference>
<dbReference type="Pfam" id="PF00578">
    <property type="entry name" value="AhpC-TSA"/>
    <property type="match status" value="1"/>
</dbReference>
<dbReference type="Proteomes" id="UP001597509">
    <property type="component" value="Unassembled WGS sequence"/>
</dbReference>
<evidence type="ECO:0000259" key="5">
    <source>
        <dbReference type="PROSITE" id="PS51352"/>
    </source>
</evidence>
<evidence type="ECO:0000256" key="4">
    <source>
        <dbReference type="ARBA" id="ARBA00023284"/>
    </source>
</evidence>
<proteinExistence type="predicted"/>
<name>A0ABW5YQ96_9SPHI</name>
<gene>
    <name evidence="6" type="ORF">ACFS6I_01155</name>
</gene>
<dbReference type="EMBL" id="JBHUPE010000001">
    <property type="protein sequence ID" value="MFD2902513.1"/>
    <property type="molecule type" value="Genomic_DNA"/>
</dbReference>
<accession>A0ABW5YQ96</accession>
<dbReference type="PANTHER" id="PTHR42852:SF6">
    <property type="entry name" value="THIOL:DISULFIDE INTERCHANGE PROTEIN DSBE"/>
    <property type="match status" value="1"/>
</dbReference>